<protein>
    <submittedName>
        <fullName evidence="2">Uncharacterized protein</fullName>
    </submittedName>
</protein>
<keyword evidence="3" id="KW-1185">Reference proteome</keyword>
<organism evidence="2 3">
    <name type="scientific">Portunus trituberculatus</name>
    <name type="common">Swimming crab</name>
    <name type="synonym">Neptunus trituberculatus</name>
    <dbReference type="NCBI Taxonomy" id="210409"/>
    <lineage>
        <taxon>Eukaryota</taxon>
        <taxon>Metazoa</taxon>
        <taxon>Ecdysozoa</taxon>
        <taxon>Arthropoda</taxon>
        <taxon>Crustacea</taxon>
        <taxon>Multicrustacea</taxon>
        <taxon>Malacostraca</taxon>
        <taxon>Eumalacostraca</taxon>
        <taxon>Eucarida</taxon>
        <taxon>Decapoda</taxon>
        <taxon>Pleocyemata</taxon>
        <taxon>Brachyura</taxon>
        <taxon>Eubrachyura</taxon>
        <taxon>Portunoidea</taxon>
        <taxon>Portunidae</taxon>
        <taxon>Portuninae</taxon>
        <taxon>Portunus</taxon>
    </lineage>
</organism>
<evidence type="ECO:0000256" key="1">
    <source>
        <dbReference type="SAM" id="Coils"/>
    </source>
</evidence>
<name>A0A5B7HRD9_PORTR</name>
<dbReference type="EMBL" id="VSRR010034700">
    <property type="protein sequence ID" value="MPC72406.1"/>
    <property type="molecule type" value="Genomic_DNA"/>
</dbReference>
<evidence type="ECO:0000313" key="2">
    <source>
        <dbReference type="EMBL" id="MPC72406.1"/>
    </source>
</evidence>
<proteinExistence type="predicted"/>
<sequence length="100" mass="12120">MDKGKECWFTPSGRVELARNEFSGFRLEDRYDDRNTRESLLRRKIINLENLVKELITRIKTMEKDNEIMKANTEVLEKNFDDLKKTFVLLKRKWKILKIK</sequence>
<evidence type="ECO:0000313" key="3">
    <source>
        <dbReference type="Proteomes" id="UP000324222"/>
    </source>
</evidence>
<keyword evidence="1" id="KW-0175">Coiled coil</keyword>
<accession>A0A5B7HRD9</accession>
<feature type="coiled-coil region" evidence="1">
    <location>
        <begin position="45"/>
        <end position="86"/>
    </location>
</feature>
<dbReference type="AlphaFoldDB" id="A0A5B7HRD9"/>
<gene>
    <name evidence="2" type="ORF">E2C01_066711</name>
</gene>
<comment type="caution">
    <text evidence="2">The sequence shown here is derived from an EMBL/GenBank/DDBJ whole genome shotgun (WGS) entry which is preliminary data.</text>
</comment>
<reference evidence="2 3" key="1">
    <citation type="submission" date="2019-05" db="EMBL/GenBank/DDBJ databases">
        <title>Another draft genome of Portunus trituberculatus and its Hox gene families provides insights of decapod evolution.</title>
        <authorList>
            <person name="Jeong J.-H."/>
            <person name="Song I."/>
            <person name="Kim S."/>
            <person name="Choi T."/>
            <person name="Kim D."/>
            <person name="Ryu S."/>
            <person name="Kim W."/>
        </authorList>
    </citation>
    <scope>NUCLEOTIDE SEQUENCE [LARGE SCALE GENOMIC DNA]</scope>
    <source>
        <tissue evidence="2">Muscle</tissue>
    </source>
</reference>
<dbReference type="Proteomes" id="UP000324222">
    <property type="component" value="Unassembled WGS sequence"/>
</dbReference>